<keyword evidence="2" id="KW-1185">Reference proteome</keyword>
<organism evidence="1 2">
    <name type="scientific">Euplotes crassus</name>
    <dbReference type="NCBI Taxonomy" id="5936"/>
    <lineage>
        <taxon>Eukaryota</taxon>
        <taxon>Sar</taxon>
        <taxon>Alveolata</taxon>
        <taxon>Ciliophora</taxon>
        <taxon>Intramacronucleata</taxon>
        <taxon>Spirotrichea</taxon>
        <taxon>Hypotrichia</taxon>
        <taxon>Euplotida</taxon>
        <taxon>Euplotidae</taxon>
        <taxon>Moneuplotes</taxon>
    </lineage>
</organism>
<proteinExistence type="predicted"/>
<evidence type="ECO:0000313" key="2">
    <source>
        <dbReference type="Proteomes" id="UP001295684"/>
    </source>
</evidence>
<dbReference type="AlphaFoldDB" id="A0AAD2DB12"/>
<accession>A0AAD2DB12</accession>
<gene>
    <name evidence="1" type="ORF">ECRASSUSDP1_LOCUS27692</name>
</gene>
<comment type="caution">
    <text evidence="1">The sequence shown here is derived from an EMBL/GenBank/DDBJ whole genome shotgun (WGS) entry which is preliminary data.</text>
</comment>
<protein>
    <submittedName>
        <fullName evidence="1">Uncharacterized protein</fullName>
    </submittedName>
</protein>
<sequence length="87" mass="10318">MTFSYFVNYFQNTFHLNTRKYLAQASRYRLIFCCLALIMVDHSLDFQVEKELKKIVALKRAFDKIDTDDDIQSMVKAINETDDKQLV</sequence>
<reference evidence="1" key="1">
    <citation type="submission" date="2023-07" db="EMBL/GenBank/DDBJ databases">
        <authorList>
            <consortium name="AG Swart"/>
            <person name="Singh M."/>
            <person name="Singh A."/>
            <person name="Seah K."/>
            <person name="Emmerich C."/>
        </authorList>
    </citation>
    <scope>NUCLEOTIDE SEQUENCE</scope>
    <source>
        <strain evidence="1">DP1</strain>
    </source>
</reference>
<evidence type="ECO:0000313" key="1">
    <source>
        <dbReference type="EMBL" id="CAI2386090.1"/>
    </source>
</evidence>
<dbReference type="EMBL" id="CAMPGE010028573">
    <property type="protein sequence ID" value="CAI2386090.1"/>
    <property type="molecule type" value="Genomic_DNA"/>
</dbReference>
<dbReference type="Proteomes" id="UP001295684">
    <property type="component" value="Unassembled WGS sequence"/>
</dbReference>
<name>A0AAD2DB12_EUPCR</name>